<keyword evidence="1" id="KW-0812">Transmembrane</keyword>
<name>A0ABS5JIV5_9GAMM</name>
<reference evidence="3" key="1">
    <citation type="submission" date="2023-07" db="EMBL/GenBank/DDBJ databases">
        <title>Genome-inferred correspondence between phylogeny and metabolic traits in the wild Drosophila gut microbiome.</title>
        <authorList>
            <person name="Bueno E."/>
            <person name="Blow F."/>
            <person name="Douglas A.E."/>
        </authorList>
    </citation>
    <scope>NUCLEOTIDE SEQUENCE [LARGE SCALE GENOMIC DNA]</scope>
    <source>
        <strain evidence="3">JGM97</strain>
    </source>
</reference>
<feature type="transmembrane region" description="Helical" evidence="1">
    <location>
        <begin position="20"/>
        <end position="45"/>
    </location>
</feature>
<protein>
    <recommendedName>
        <fullName evidence="4">YnhF family membrane protein</fullName>
    </recommendedName>
</protein>
<evidence type="ECO:0000313" key="3">
    <source>
        <dbReference type="Proteomes" id="UP000680634"/>
    </source>
</evidence>
<evidence type="ECO:0000256" key="1">
    <source>
        <dbReference type="SAM" id="Phobius"/>
    </source>
</evidence>
<comment type="caution">
    <text evidence="2">The sequence shown here is derived from an EMBL/GenBank/DDBJ whole genome shotgun (WGS) entry which is preliminary data.</text>
</comment>
<gene>
    <name evidence="2" type="ORF">JK232_13045</name>
</gene>
<organism evidence="2 3">
    <name type="scientific">Nissabacter archeti</name>
    <dbReference type="NCBI Taxonomy" id="1917880"/>
    <lineage>
        <taxon>Bacteria</taxon>
        <taxon>Pseudomonadati</taxon>
        <taxon>Pseudomonadota</taxon>
        <taxon>Gammaproteobacteria</taxon>
        <taxon>Enterobacterales</taxon>
        <taxon>Yersiniaceae</taxon>
        <taxon>Nissabacter</taxon>
    </lineage>
</organism>
<evidence type="ECO:0008006" key="4">
    <source>
        <dbReference type="Google" id="ProtNLM"/>
    </source>
</evidence>
<keyword evidence="1" id="KW-1133">Transmembrane helix</keyword>
<dbReference type="RefSeq" id="WP_165698427.1">
    <property type="nucleotide sequence ID" value="NZ_FQXW01000001.1"/>
</dbReference>
<dbReference type="Proteomes" id="UP000680634">
    <property type="component" value="Unassembled WGS sequence"/>
</dbReference>
<sequence>MKKRSSLPEKPLYQETLGDAQFAVAVLVLTSCTLIVFTLIITLLVT</sequence>
<proteinExistence type="predicted"/>
<dbReference type="PROSITE" id="PS51257">
    <property type="entry name" value="PROKAR_LIPOPROTEIN"/>
    <property type="match status" value="1"/>
</dbReference>
<keyword evidence="3" id="KW-1185">Reference proteome</keyword>
<accession>A0ABS5JIV5</accession>
<dbReference type="EMBL" id="JAERKB010000008">
    <property type="protein sequence ID" value="MBS0969822.1"/>
    <property type="molecule type" value="Genomic_DNA"/>
</dbReference>
<keyword evidence="1" id="KW-0472">Membrane</keyword>
<evidence type="ECO:0000313" key="2">
    <source>
        <dbReference type="EMBL" id="MBS0969822.1"/>
    </source>
</evidence>